<dbReference type="EMBL" id="RAWB01000008">
    <property type="protein sequence ID" value="RKH68292.1"/>
    <property type="molecule type" value="Genomic_DNA"/>
</dbReference>
<evidence type="ECO:0000313" key="5">
    <source>
        <dbReference type="Proteomes" id="UP000272888"/>
    </source>
</evidence>
<dbReference type="SUPFAM" id="SSF54506">
    <property type="entry name" value="Diaminopimelate epimerase-like"/>
    <property type="match status" value="1"/>
</dbReference>
<evidence type="ECO:0000256" key="2">
    <source>
        <dbReference type="ARBA" id="ARBA00023235"/>
    </source>
</evidence>
<dbReference type="PANTHER" id="PTHR13774">
    <property type="entry name" value="PHENAZINE BIOSYNTHESIS PROTEIN"/>
    <property type="match status" value="1"/>
</dbReference>
<accession>A0A3A8QTV3</accession>
<organism evidence="4 5">
    <name type="scientific">Corallococcus llansteffanensis</name>
    <dbReference type="NCBI Taxonomy" id="2316731"/>
    <lineage>
        <taxon>Bacteria</taxon>
        <taxon>Pseudomonadati</taxon>
        <taxon>Myxococcota</taxon>
        <taxon>Myxococcia</taxon>
        <taxon>Myxococcales</taxon>
        <taxon>Cystobacterineae</taxon>
        <taxon>Myxococcaceae</taxon>
        <taxon>Corallococcus</taxon>
    </lineage>
</organism>
<reference evidence="5" key="1">
    <citation type="submission" date="2018-09" db="EMBL/GenBank/DDBJ databases">
        <authorList>
            <person name="Livingstone P.G."/>
            <person name="Whitworth D.E."/>
        </authorList>
    </citation>
    <scope>NUCLEOTIDE SEQUENCE [LARGE SCALE GENOMIC DNA]</scope>
    <source>
        <strain evidence="5">CA051B</strain>
    </source>
</reference>
<dbReference type="PANTHER" id="PTHR13774:SF17">
    <property type="entry name" value="PHENAZINE BIOSYNTHESIS-LIKE DOMAIN-CONTAINING PROTEIN"/>
    <property type="match status" value="1"/>
</dbReference>
<dbReference type="AlphaFoldDB" id="A0A3A8QTV3"/>
<gene>
    <name evidence="4" type="ORF">D7V93_01620</name>
</gene>
<comment type="similarity">
    <text evidence="1">Belongs to the PhzF family.</text>
</comment>
<sequence>MRRNDNELLDSPAEVPLPVVSQAATPRAGSWRAPVPEWPLIGCGEFVWCSVFGETLLDGNATLVLRVADWPEDAALLELARFTQVGESTFFLLGEAGLEVRWFSHKQEVPLCGHGALALASVLAPSFDDVDEVEVVNLKGRLALRARAQGPELLLARTPLRELPRTSIDVGIEVEALFDAGRDYLGVVSDVDALARYRPDPLNLAALDKIGCILTAPDGPDGVAFRFFAPRVGILEDRASGSTLPALMEFWRRSKGDSLRFRQCSGASVMLHGAMQGDRVRVSGKVIQVARGTLLRELGTRS</sequence>
<evidence type="ECO:0000313" key="4">
    <source>
        <dbReference type="EMBL" id="RKH68292.1"/>
    </source>
</evidence>
<dbReference type="Proteomes" id="UP000272888">
    <property type="component" value="Unassembled WGS sequence"/>
</dbReference>
<evidence type="ECO:0000256" key="1">
    <source>
        <dbReference type="ARBA" id="ARBA00008270"/>
    </source>
</evidence>
<name>A0A3A8QTV3_9BACT</name>
<evidence type="ECO:0000256" key="3">
    <source>
        <dbReference type="PIRSR" id="PIRSR016184-1"/>
    </source>
</evidence>
<dbReference type="PIRSF" id="PIRSF016184">
    <property type="entry name" value="PhzC_PhzF"/>
    <property type="match status" value="1"/>
</dbReference>
<dbReference type="GO" id="GO:0016853">
    <property type="term" value="F:isomerase activity"/>
    <property type="evidence" value="ECO:0007669"/>
    <property type="project" value="UniProtKB-KW"/>
</dbReference>
<proteinExistence type="inferred from homology"/>
<dbReference type="Gene3D" id="3.10.310.10">
    <property type="entry name" value="Diaminopimelate Epimerase, Chain A, domain 1"/>
    <property type="match status" value="2"/>
</dbReference>
<dbReference type="InterPro" id="IPR003719">
    <property type="entry name" value="Phenazine_PhzF-like"/>
</dbReference>
<comment type="caution">
    <text evidence="4">The sequence shown here is derived from an EMBL/GenBank/DDBJ whole genome shotgun (WGS) entry which is preliminary data.</text>
</comment>
<keyword evidence="5" id="KW-1185">Reference proteome</keyword>
<protein>
    <submittedName>
        <fullName evidence="4">PhzF family phenazine biosynthesis protein</fullName>
    </submittedName>
</protein>
<dbReference type="GO" id="GO:0005737">
    <property type="term" value="C:cytoplasm"/>
    <property type="evidence" value="ECO:0007669"/>
    <property type="project" value="TreeGrafter"/>
</dbReference>
<keyword evidence="2" id="KW-0413">Isomerase</keyword>
<dbReference type="Pfam" id="PF02567">
    <property type="entry name" value="PhzC-PhzF"/>
    <property type="match status" value="1"/>
</dbReference>
<feature type="active site" evidence="3">
    <location>
        <position position="87"/>
    </location>
</feature>